<evidence type="ECO:0008006" key="3">
    <source>
        <dbReference type="Google" id="ProtNLM"/>
    </source>
</evidence>
<gene>
    <name evidence="1" type="ORF">CHH28_19030</name>
</gene>
<organism evidence="1 2">
    <name type="scientific">Bacterioplanes sanyensis</name>
    <dbReference type="NCBI Taxonomy" id="1249553"/>
    <lineage>
        <taxon>Bacteria</taxon>
        <taxon>Pseudomonadati</taxon>
        <taxon>Pseudomonadota</taxon>
        <taxon>Gammaproteobacteria</taxon>
        <taxon>Oceanospirillales</taxon>
        <taxon>Oceanospirillaceae</taxon>
        <taxon>Bacterioplanes</taxon>
    </lineage>
</organism>
<dbReference type="Gene3D" id="3.40.190.290">
    <property type="match status" value="1"/>
</dbReference>
<dbReference type="KEGG" id="bsan:CHH28_19030"/>
<evidence type="ECO:0000313" key="1">
    <source>
        <dbReference type="EMBL" id="ASP40629.1"/>
    </source>
</evidence>
<proteinExistence type="predicted"/>
<dbReference type="RefSeq" id="WP_094061791.1">
    <property type="nucleotide sequence ID" value="NZ_CP022530.1"/>
</dbReference>
<sequence>MLQHMVARGLGLGVMLPTSVRQELSEHAVTQVMPSISSEPLVFALMPPSRRQLPQRTRAVIDYLLNTRLFQ</sequence>
<protein>
    <recommendedName>
        <fullName evidence="3">LysR substrate-binding domain-containing protein</fullName>
    </recommendedName>
</protein>
<dbReference type="AlphaFoldDB" id="A0A222FPC9"/>
<evidence type="ECO:0000313" key="2">
    <source>
        <dbReference type="Proteomes" id="UP000202440"/>
    </source>
</evidence>
<reference evidence="1 2" key="1">
    <citation type="submission" date="2017-07" db="EMBL/GenBank/DDBJ databases">
        <title>Annotated genome sequence of Bacterioplanes sanyensis isolated from Red Sea.</title>
        <authorList>
            <person name="Rehman Z.U."/>
        </authorList>
    </citation>
    <scope>NUCLEOTIDE SEQUENCE [LARGE SCALE GENOMIC DNA]</scope>
    <source>
        <strain evidence="1 2">NV9</strain>
    </source>
</reference>
<name>A0A222FPC9_9GAMM</name>
<keyword evidence="2" id="KW-1185">Reference proteome</keyword>
<accession>A0A222FPC9</accession>
<dbReference type="OrthoDB" id="9815676at2"/>
<dbReference type="SUPFAM" id="SSF53850">
    <property type="entry name" value="Periplasmic binding protein-like II"/>
    <property type="match status" value="1"/>
</dbReference>
<dbReference type="EMBL" id="CP022530">
    <property type="protein sequence ID" value="ASP40629.1"/>
    <property type="molecule type" value="Genomic_DNA"/>
</dbReference>
<dbReference type="Proteomes" id="UP000202440">
    <property type="component" value="Chromosome"/>
</dbReference>